<accession>A0ABS6BH67</accession>
<protein>
    <submittedName>
        <fullName evidence="4">FAD-dependent monooxygenase</fullName>
    </submittedName>
</protein>
<name>A0ABS6BH67_9SPHN</name>
<keyword evidence="2 4" id="KW-0503">Monooxygenase</keyword>
<keyword evidence="5" id="KW-1185">Reference proteome</keyword>
<organism evidence="4 5">
    <name type="scientific">Sphingomonas quercus</name>
    <dbReference type="NCBI Taxonomy" id="2842451"/>
    <lineage>
        <taxon>Bacteria</taxon>
        <taxon>Pseudomonadati</taxon>
        <taxon>Pseudomonadota</taxon>
        <taxon>Alphaproteobacteria</taxon>
        <taxon>Sphingomonadales</taxon>
        <taxon>Sphingomonadaceae</taxon>
        <taxon>Sphingomonas</taxon>
    </lineage>
</organism>
<dbReference type="RefSeq" id="WP_216322420.1">
    <property type="nucleotide sequence ID" value="NZ_JAHKRT010000003.1"/>
</dbReference>
<gene>
    <name evidence="4" type="ORF">KOF26_07145</name>
</gene>
<evidence type="ECO:0000313" key="4">
    <source>
        <dbReference type="EMBL" id="MBU3077642.1"/>
    </source>
</evidence>
<dbReference type="PANTHER" id="PTHR13789">
    <property type="entry name" value="MONOOXYGENASE"/>
    <property type="match status" value="1"/>
</dbReference>
<comment type="caution">
    <text evidence="4">The sequence shown here is derived from an EMBL/GenBank/DDBJ whole genome shotgun (WGS) entry which is preliminary data.</text>
</comment>
<evidence type="ECO:0000256" key="1">
    <source>
        <dbReference type="ARBA" id="ARBA00023002"/>
    </source>
</evidence>
<keyword evidence="1" id="KW-0560">Oxidoreductase</keyword>
<dbReference type="InterPro" id="IPR002938">
    <property type="entry name" value="FAD-bd"/>
</dbReference>
<dbReference type="GO" id="GO:0004497">
    <property type="term" value="F:monooxygenase activity"/>
    <property type="evidence" value="ECO:0007669"/>
    <property type="project" value="UniProtKB-KW"/>
</dbReference>
<dbReference type="Pfam" id="PF01494">
    <property type="entry name" value="FAD_binding_3"/>
    <property type="match status" value="1"/>
</dbReference>
<sequence length="371" mass="40056">MRILIVGGGIAGLSAALALSKLGSEVHLVEVQPRLQAIGTGLTMSLLTCRALRDLGVGDEVAAQGFRHNGWDVHDRHGNHIESVLSAPSDSGELLEGAILRPVLHAILADRVRATDVRLELGASVSGLSSTATGCTVTFSNGRQGTYDMVVAADGAYSSMRRLIMPEFAATPYSGQVCWRALFDRPAHVVRGMMFQSDHAKMGLNPCSSDKMYMFFNEAVAEPQRHSRSHLANRLREILGEFEKALAGLIPAIDEHVEINYRPLDACLVRGAYHRGRVILIGDAAHGPTPHLGAGAGLAVEDALVLAREVDASAGCVSRAFASFMKIRSPRVEYVVETSLKLGRMEMAGEPVSQRTEIMAQARERMKESYS</sequence>
<dbReference type="InterPro" id="IPR050493">
    <property type="entry name" value="FAD-dep_Monooxygenase_BioMet"/>
</dbReference>
<dbReference type="Proteomes" id="UP000776276">
    <property type="component" value="Unassembled WGS sequence"/>
</dbReference>
<dbReference type="EMBL" id="JAHKRT010000003">
    <property type="protein sequence ID" value="MBU3077642.1"/>
    <property type="molecule type" value="Genomic_DNA"/>
</dbReference>
<reference evidence="4 5" key="1">
    <citation type="submission" date="2021-06" db="EMBL/GenBank/DDBJ databases">
        <title>Sphingomonas sp. XMGL2, whole genome shotgun sequencing project.</title>
        <authorList>
            <person name="Zhao G."/>
            <person name="Shen L."/>
        </authorList>
    </citation>
    <scope>NUCLEOTIDE SEQUENCE [LARGE SCALE GENOMIC DNA]</scope>
    <source>
        <strain evidence="4 5">XMGL2</strain>
    </source>
</reference>
<feature type="domain" description="FAD-binding" evidence="3">
    <location>
        <begin position="3"/>
        <end position="313"/>
    </location>
</feature>
<evidence type="ECO:0000256" key="2">
    <source>
        <dbReference type="ARBA" id="ARBA00023033"/>
    </source>
</evidence>
<evidence type="ECO:0000259" key="3">
    <source>
        <dbReference type="Pfam" id="PF01494"/>
    </source>
</evidence>
<proteinExistence type="predicted"/>
<evidence type="ECO:0000313" key="5">
    <source>
        <dbReference type="Proteomes" id="UP000776276"/>
    </source>
</evidence>
<dbReference type="PANTHER" id="PTHR13789:SF309">
    <property type="entry name" value="PUTATIVE (AFU_ORTHOLOGUE AFUA_6G14510)-RELATED"/>
    <property type="match status" value="1"/>
</dbReference>